<proteinExistence type="predicted"/>
<sequence>MMMNPIPVRYEDGRALTLAGFAERFSMADLSGLPRLWQRFGPHIGHVPGAHGHDSYGVCYNPDGQGGFDYLAGVEVAATAGLPAGFTHLTLSPQHYAVFEHHGSLQGIKATFDGIFQQWLPASGERSANAAVFERYPAGFDPADPQAVMEIWIPLERR</sequence>
<dbReference type="Pfam" id="PF06445">
    <property type="entry name" value="GyrI-like"/>
    <property type="match status" value="1"/>
</dbReference>
<dbReference type="OrthoDB" id="282744at2"/>
<evidence type="ECO:0000313" key="2">
    <source>
        <dbReference type="EMBL" id="AZL70011.1"/>
    </source>
</evidence>
<accession>A0A3Q8U3E4</accession>
<gene>
    <name evidence="2" type="ORF">EJA05_20795</name>
</gene>
<dbReference type="AlphaFoldDB" id="A0A3Q8U3E4"/>
<dbReference type="InterPro" id="IPR010499">
    <property type="entry name" value="AraC_E-bd"/>
</dbReference>
<organism evidence="2 3">
    <name type="scientific">Pseudomonas entomophila</name>
    <dbReference type="NCBI Taxonomy" id="312306"/>
    <lineage>
        <taxon>Bacteria</taxon>
        <taxon>Pseudomonadati</taxon>
        <taxon>Pseudomonadota</taxon>
        <taxon>Gammaproteobacteria</taxon>
        <taxon>Pseudomonadales</taxon>
        <taxon>Pseudomonadaceae</taxon>
        <taxon>Pseudomonas</taxon>
    </lineage>
</organism>
<evidence type="ECO:0000313" key="3">
    <source>
        <dbReference type="Proteomes" id="UP000268230"/>
    </source>
</evidence>
<dbReference type="KEGG" id="pory:EJA05_20795"/>
<protein>
    <submittedName>
        <fullName evidence="2">AraC family transcriptional regulator</fullName>
    </submittedName>
</protein>
<dbReference type="InterPro" id="IPR011256">
    <property type="entry name" value="Reg_factor_effector_dom_sf"/>
</dbReference>
<dbReference type="EMBL" id="CP034338">
    <property type="protein sequence ID" value="AZL70011.1"/>
    <property type="molecule type" value="Genomic_DNA"/>
</dbReference>
<dbReference type="PANTHER" id="PTHR36444:SF3">
    <property type="entry name" value="TRANSCRIPTIONAL ACTIVATOR, PUTATIVE-RELATED"/>
    <property type="match status" value="1"/>
</dbReference>
<evidence type="ECO:0000259" key="1">
    <source>
        <dbReference type="SMART" id="SM00871"/>
    </source>
</evidence>
<name>A0A3Q8U3E4_9PSED</name>
<dbReference type="SUPFAM" id="SSF55136">
    <property type="entry name" value="Probable bacterial effector-binding domain"/>
    <property type="match status" value="1"/>
</dbReference>
<dbReference type="InterPro" id="IPR053182">
    <property type="entry name" value="YobU-like_regulator"/>
</dbReference>
<dbReference type="Gene3D" id="3.20.80.10">
    <property type="entry name" value="Regulatory factor, effector binding domain"/>
    <property type="match status" value="1"/>
</dbReference>
<dbReference type="PANTHER" id="PTHR36444">
    <property type="entry name" value="TRANSCRIPTIONAL REGULATOR PROTEIN YOBU-RELATED"/>
    <property type="match status" value="1"/>
</dbReference>
<dbReference type="Proteomes" id="UP000268230">
    <property type="component" value="Chromosome"/>
</dbReference>
<feature type="domain" description="AraC effector-binding" evidence="1">
    <location>
        <begin position="6"/>
        <end position="156"/>
    </location>
</feature>
<dbReference type="SMART" id="SM00871">
    <property type="entry name" value="AraC_E_bind"/>
    <property type="match status" value="1"/>
</dbReference>
<reference evidence="2 3" key="1">
    <citation type="submission" date="2018-12" db="EMBL/GenBank/DDBJ databases">
        <authorList>
            <person name="Li S."/>
            <person name="Yang R."/>
            <person name="Chen G."/>
            <person name="Zou L."/>
            <person name="Zhang C."/>
            <person name="Chen Y."/>
            <person name="Liu Z."/>
            <person name="Li Y."/>
            <person name="Yan Y."/>
            <person name="Huang M."/>
            <person name="Chen T."/>
        </authorList>
    </citation>
    <scope>NUCLEOTIDE SEQUENCE [LARGE SCALE GENOMIC DNA]</scope>
    <source>
        <strain evidence="2 3">1257</strain>
    </source>
</reference>
<dbReference type="InterPro" id="IPR029442">
    <property type="entry name" value="GyrI-like"/>
</dbReference>